<protein>
    <submittedName>
        <fullName evidence="1">Uncharacterized protein</fullName>
    </submittedName>
</protein>
<organism evidence="1 2">
    <name type="scientific">Corchorus capsularis</name>
    <name type="common">Jute</name>
    <dbReference type="NCBI Taxonomy" id="210143"/>
    <lineage>
        <taxon>Eukaryota</taxon>
        <taxon>Viridiplantae</taxon>
        <taxon>Streptophyta</taxon>
        <taxon>Embryophyta</taxon>
        <taxon>Tracheophyta</taxon>
        <taxon>Spermatophyta</taxon>
        <taxon>Magnoliopsida</taxon>
        <taxon>eudicotyledons</taxon>
        <taxon>Gunneridae</taxon>
        <taxon>Pentapetalae</taxon>
        <taxon>rosids</taxon>
        <taxon>malvids</taxon>
        <taxon>Malvales</taxon>
        <taxon>Malvaceae</taxon>
        <taxon>Grewioideae</taxon>
        <taxon>Apeibeae</taxon>
        <taxon>Corchorus</taxon>
    </lineage>
</organism>
<sequence>MVLEEDTIILLEGDGLTDSLKGLSSTEVHNVVGWRDFYFKSCRVEDSLNSFNSGG</sequence>
<evidence type="ECO:0000313" key="1">
    <source>
        <dbReference type="EMBL" id="OMO49653.1"/>
    </source>
</evidence>
<dbReference type="AlphaFoldDB" id="A0A1R3FUW4"/>
<reference evidence="1 2" key="1">
    <citation type="submission" date="2013-09" db="EMBL/GenBank/DDBJ databases">
        <title>Corchorus capsularis genome sequencing.</title>
        <authorList>
            <person name="Alam M."/>
            <person name="Haque M.S."/>
            <person name="Islam M.S."/>
            <person name="Emdad E.M."/>
            <person name="Islam M.M."/>
            <person name="Ahmed B."/>
            <person name="Halim A."/>
            <person name="Hossen Q.M.M."/>
            <person name="Hossain M.Z."/>
            <person name="Ahmed R."/>
            <person name="Khan M.M."/>
            <person name="Islam R."/>
            <person name="Rashid M.M."/>
            <person name="Khan S.A."/>
            <person name="Rahman M.S."/>
            <person name="Alam M."/>
        </authorList>
    </citation>
    <scope>NUCLEOTIDE SEQUENCE [LARGE SCALE GENOMIC DNA]</scope>
    <source>
        <strain evidence="2">cv. CVL-1</strain>
        <tissue evidence="1">Whole seedling</tissue>
    </source>
</reference>
<proteinExistence type="predicted"/>
<dbReference type="OrthoDB" id="10257697at2759"/>
<dbReference type="EMBL" id="AWWV01016425">
    <property type="protein sequence ID" value="OMO49653.1"/>
    <property type="molecule type" value="Genomic_DNA"/>
</dbReference>
<comment type="caution">
    <text evidence="1">The sequence shown here is derived from an EMBL/GenBank/DDBJ whole genome shotgun (WGS) entry which is preliminary data.</text>
</comment>
<gene>
    <name evidence="1" type="ORF">CCACVL1_30876</name>
</gene>
<dbReference type="Gramene" id="OMO49653">
    <property type="protein sequence ID" value="OMO49653"/>
    <property type="gene ID" value="CCACVL1_30876"/>
</dbReference>
<dbReference type="Proteomes" id="UP000188268">
    <property type="component" value="Unassembled WGS sequence"/>
</dbReference>
<accession>A0A1R3FUW4</accession>
<name>A0A1R3FUW4_COCAP</name>
<evidence type="ECO:0000313" key="2">
    <source>
        <dbReference type="Proteomes" id="UP000188268"/>
    </source>
</evidence>
<keyword evidence="2" id="KW-1185">Reference proteome</keyword>